<evidence type="ECO:0008006" key="3">
    <source>
        <dbReference type="Google" id="ProtNLM"/>
    </source>
</evidence>
<dbReference type="KEGG" id="pgu:PGUG_00493"/>
<dbReference type="EMBL" id="CH408155">
    <property type="protein sequence ID" value="EDK36395.2"/>
    <property type="molecule type" value="Genomic_DNA"/>
</dbReference>
<dbReference type="FunFam" id="3.90.190.10:FF:000084">
    <property type="entry name" value="Tyrosine phospatase-like protein"/>
    <property type="match status" value="1"/>
</dbReference>
<name>A5DB38_PICGU</name>
<dbReference type="PANTHER" id="PTHR31126">
    <property type="entry name" value="TYROSINE-PROTEIN PHOSPHATASE"/>
    <property type="match status" value="1"/>
</dbReference>
<sequence length="201" mass="22682">MTYNLPSPLIPPIKFNAVQPYIYRGAYPREVNFEFLETLQLRTILSLTPDPVTLESDTKLYNFAKKNNITLIHLKCDKSGKGKKRGVPVGYSTVLDALHYMIHSSYGPVYIHCLNGSQTTSLVVACLRKLQFWSSIAIFNEFINFATNITLNDRAFVEGFEGNIEVNNQDKVEWLWAGMSKGVVGHHPSIHVTQLDALPHT</sequence>
<evidence type="ECO:0000313" key="1">
    <source>
        <dbReference type="EMBL" id="EDK36395.2"/>
    </source>
</evidence>
<dbReference type="PANTHER" id="PTHR31126:SF14">
    <property type="entry name" value="TYROSINE-PROTEIN PHOSPHATASE OCA6-RELATED"/>
    <property type="match status" value="1"/>
</dbReference>
<dbReference type="Pfam" id="PF03162">
    <property type="entry name" value="Y_phosphatase2"/>
    <property type="match status" value="1"/>
</dbReference>
<dbReference type="CDD" id="cd17663">
    <property type="entry name" value="PFA-DSP_Oca6"/>
    <property type="match status" value="1"/>
</dbReference>
<dbReference type="InterPro" id="IPR029021">
    <property type="entry name" value="Prot-tyrosine_phosphatase-like"/>
</dbReference>
<dbReference type="Proteomes" id="UP000001997">
    <property type="component" value="Unassembled WGS sequence"/>
</dbReference>
<dbReference type="HOGENOM" id="CLU_047845_4_0_1"/>
<dbReference type="OrthoDB" id="6375174at2759"/>
<dbReference type="AlphaFoldDB" id="A5DB38"/>
<evidence type="ECO:0000313" key="2">
    <source>
        <dbReference type="Proteomes" id="UP000001997"/>
    </source>
</evidence>
<dbReference type="GO" id="GO:0016791">
    <property type="term" value="F:phosphatase activity"/>
    <property type="evidence" value="ECO:0007669"/>
    <property type="project" value="TreeGrafter"/>
</dbReference>
<dbReference type="GeneID" id="5129613"/>
<protein>
    <recommendedName>
        <fullName evidence="3">Tyrosine-protein phosphatase OCA6</fullName>
    </recommendedName>
</protein>
<dbReference type="Gene3D" id="3.90.190.10">
    <property type="entry name" value="Protein tyrosine phosphatase superfamily"/>
    <property type="match status" value="1"/>
</dbReference>
<dbReference type="SUPFAM" id="SSF52799">
    <property type="entry name" value="(Phosphotyrosine protein) phosphatases II"/>
    <property type="match status" value="1"/>
</dbReference>
<keyword evidence="2" id="KW-1185">Reference proteome</keyword>
<dbReference type="eggNOG" id="KOG1572">
    <property type="taxonomic scope" value="Eukaryota"/>
</dbReference>
<dbReference type="InParanoid" id="A5DB38"/>
<dbReference type="InterPro" id="IPR004861">
    <property type="entry name" value="Siw14-like"/>
</dbReference>
<dbReference type="VEuPathDB" id="FungiDB:PGUG_00493"/>
<dbReference type="RefSeq" id="XP_001487116.2">
    <property type="nucleotide sequence ID" value="XM_001487066.1"/>
</dbReference>
<reference evidence="1 2" key="1">
    <citation type="journal article" date="2009" name="Nature">
        <title>Evolution of pathogenicity and sexual reproduction in eight Candida genomes.</title>
        <authorList>
            <person name="Butler G."/>
            <person name="Rasmussen M.D."/>
            <person name="Lin M.F."/>
            <person name="Santos M.A."/>
            <person name="Sakthikumar S."/>
            <person name="Munro C.A."/>
            <person name="Rheinbay E."/>
            <person name="Grabherr M."/>
            <person name="Forche A."/>
            <person name="Reedy J.L."/>
            <person name="Agrafioti I."/>
            <person name="Arnaud M.B."/>
            <person name="Bates S."/>
            <person name="Brown A.J."/>
            <person name="Brunke S."/>
            <person name="Costanzo M.C."/>
            <person name="Fitzpatrick D.A."/>
            <person name="de Groot P.W."/>
            <person name="Harris D."/>
            <person name="Hoyer L.L."/>
            <person name="Hube B."/>
            <person name="Klis F.M."/>
            <person name="Kodira C."/>
            <person name="Lennard N."/>
            <person name="Logue M.E."/>
            <person name="Martin R."/>
            <person name="Neiman A.M."/>
            <person name="Nikolaou E."/>
            <person name="Quail M.A."/>
            <person name="Quinn J."/>
            <person name="Santos M.C."/>
            <person name="Schmitzberger F.F."/>
            <person name="Sherlock G."/>
            <person name="Shah P."/>
            <person name="Silverstein K.A."/>
            <person name="Skrzypek M.S."/>
            <person name="Soll D."/>
            <person name="Staggs R."/>
            <person name="Stansfield I."/>
            <person name="Stumpf M.P."/>
            <person name="Sudbery P.E."/>
            <person name="Srikantha T."/>
            <person name="Zeng Q."/>
            <person name="Berman J."/>
            <person name="Berriman M."/>
            <person name="Heitman J."/>
            <person name="Gow N.A."/>
            <person name="Lorenz M.C."/>
            <person name="Birren B.W."/>
            <person name="Kellis M."/>
            <person name="Cuomo C.A."/>
        </authorList>
    </citation>
    <scope>NUCLEOTIDE SEQUENCE [LARGE SCALE GENOMIC DNA]</scope>
    <source>
        <strain evidence="2">ATCC 6260 / CBS 566 / DSM 6381 / JCM 1539 / NBRC 10279 / NRRL Y-324</strain>
    </source>
</reference>
<gene>
    <name evidence="1" type="ORF">PGUG_00493</name>
</gene>
<proteinExistence type="predicted"/>
<dbReference type="STRING" id="294746.A5DB38"/>
<dbReference type="OMA" id="HYPCYIH"/>
<dbReference type="FunCoup" id="A5DB38">
    <property type="interactions" value="13"/>
</dbReference>
<accession>A5DB38</accession>
<organism evidence="1 2">
    <name type="scientific">Meyerozyma guilliermondii (strain ATCC 6260 / CBS 566 / DSM 6381 / JCM 1539 / NBRC 10279 / NRRL Y-324)</name>
    <name type="common">Yeast</name>
    <name type="synonym">Candida guilliermondii</name>
    <dbReference type="NCBI Taxonomy" id="294746"/>
    <lineage>
        <taxon>Eukaryota</taxon>
        <taxon>Fungi</taxon>
        <taxon>Dikarya</taxon>
        <taxon>Ascomycota</taxon>
        <taxon>Saccharomycotina</taxon>
        <taxon>Pichiomycetes</taxon>
        <taxon>Debaryomycetaceae</taxon>
        <taxon>Meyerozyma</taxon>
    </lineage>
</organism>